<feature type="compositionally biased region" description="Acidic residues" evidence="7">
    <location>
        <begin position="185"/>
        <end position="196"/>
    </location>
</feature>
<dbReference type="GO" id="GO:0008097">
    <property type="term" value="F:5S rRNA binding"/>
    <property type="evidence" value="ECO:0007669"/>
    <property type="project" value="TreeGrafter"/>
</dbReference>
<evidence type="ECO:0000313" key="9">
    <source>
        <dbReference type="Proteomes" id="UP001176517"/>
    </source>
</evidence>
<feature type="region of interest" description="Disordered" evidence="7">
    <location>
        <begin position="480"/>
        <end position="510"/>
    </location>
</feature>
<dbReference type="PANTHER" id="PTHR14211:SF7">
    <property type="entry name" value="RIBOSOME BIOGENESIS PROTEIN NOP53"/>
    <property type="match status" value="1"/>
</dbReference>
<name>A0AAN6GLB5_9BASI</name>
<dbReference type="PIRSF" id="PIRSF017302">
    <property type="entry name" value="Gltscr2"/>
    <property type="match status" value="1"/>
</dbReference>
<evidence type="ECO:0000256" key="4">
    <source>
        <dbReference type="ARBA" id="ARBA00018339"/>
    </source>
</evidence>
<gene>
    <name evidence="8" type="ORF">OC846_005001</name>
</gene>
<comment type="similarity">
    <text evidence="3">Belongs to the NOP53 family.</text>
</comment>
<feature type="compositionally biased region" description="Acidic residues" evidence="7">
    <location>
        <begin position="327"/>
        <end position="351"/>
    </location>
</feature>
<dbReference type="EMBL" id="JAPDMZ010000171">
    <property type="protein sequence ID" value="KAK0547101.1"/>
    <property type="molecule type" value="Genomic_DNA"/>
</dbReference>
<dbReference type="AlphaFoldDB" id="A0AAN6GLB5"/>
<proteinExistence type="inferred from homology"/>
<evidence type="ECO:0000313" key="8">
    <source>
        <dbReference type="EMBL" id="KAK0547101.1"/>
    </source>
</evidence>
<dbReference type="PANTHER" id="PTHR14211">
    <property type="entry name" value="GLIOMA SUPPRESSOR CANDIDATE REGION GENE 2"/>
    <property type="match status" value="1"/>
</dbReference>
<feature type="compositionally biased region" description="Basic and acidic residues" evidence="7">
    <location>
        <begin position="258"/>
        <end position="267"/>
    </location>
</feature>
<dbReference type="InterPro" id="IPR011687">
    <property type="entry name" value="Nop53/GLTSCR2"/>
</dbReference>
<feature type="compositionally biased region" description="Basic residues" evidence="7">
    <location>
        <begin position="357"/>
        <end position="368"/>
    </location>
</feature>
<comment type="caution">
    <text evidence="8">The sequence shown here is derived from an EMBL/GenBank/DDBJ whole genome shotgun (WGS) entry which is preliminary data.</text>
</comment>
<dbReference type="Pfam" id="PF07767">
    <property type="entry name" value="Nop53"/>
    <property type="match status" value="1"/>
</dbReference>
<evidence type="ECO:0000256" key="6">
    <source>
        <dbReference type="ARBA" id="ARBA00023242"/>
    </source>
</evidence>
<dbReference type="GO" id="GO:0005654">
    <property type="term" value="C:nucleoplasm"/>
    <property type="evidence" value="ECO:0007669"/>
    <property type="project" value="UniProtKB-SubCell"/>
</dbReference>
<feature type="compositionally biased region" description="Basic and acidic residues" evidence="7">
    <location>
        <begin position="56"/>
        <end position="65"/>
    </location>
</feature>
<evidence type="ECO:0000256" key="1">
    <source>
        <dbReference type="ARBA" id="ARBA00004604"/>
    </source>
</evidence>
<organism evidence="8 9">
    <name type="scientific">Tilletia horrida</name>
    <dbReference type="NCBI Taxonomy" id="155126"/>
    <lineage>
        <taxon>Eukaryota</taxon>
        <taxon>Fungi</taxon>
        <taxon>Dikarya</taxon>
        <taxon>Basidiomycota</taxon>
        <taxon>Ustilaginomycotina</taxon>
        <taxon>Exobasidiomycetes</taxon>
        <taxon>Tilletiales</taxon>
        <taxon>Tilletiaceae</taxon>
        <taxon>Tilletia</taxon>
    </lineage>
</organism>
<evidence type="ECO:0000256" key="7">
    <source>
        <dbReference type="SAM" id="MobiDB-lite"/>
    </source>
</evidence>
<evidence type="ECO:0000256" key="3">
    <source>
        <dbReference type="ARBA" id="ARBA00008838"/>
    </source>
</evidence>
<sequence>MTDAAHPLGRPSASKQSSRKSKSAWRKNIQLDPAIENPSAALPPAPHTLSNDQLFAEDRRPDHNAANEVLGLVPQRKRKASGSTGLKSLDILKNRSDTPAVVGRKKGTSASKDPTRVSKELKNSLRRIAHRPVNGPLGGSIDETQVGTTGLKEAAATAEFNIWNGESSAKSGAATGKKRKVSQADGDESDEESEWIDDPRRIQPKVPRTLDPSRQNGSGSVALARSLPALPTPHPGTSYNPTAEDHAALLELAYKSEARKEAEERKSAAFKTVLETNRRAARKRALDDDEAVESAAKKKSAKSKGKQAEQERIHATLVKLAGMDSTAPEDEDDQGQEIPSEEDSDEEDDDKSYDVKRKTKAQRARALRAKQEHAAALARKQARIARAALYTLPSMRKRAMAASRARAEAAAALQQKKEERVRQRGLEGVRVGRNKVGEAAVRTEVQLEEDLAEGLRGVKPEGNLFRDRFQSFQTRALVEPGSNKYPVQKQGKTGRRGKKEYELPAYRHFK</sequence>
<feature type="region of interest" description="Disordered" evidence="7">
    <location>
        <begin position="1"/>
        <end position="244"/>
    </location>
</feature>
<keyword evidence="6" id="KW-0539">Nucleus</keyword>
<comment type="subcellular location">
    <subcellularLocation>
        <location evidence="1">Nucleus</location>
        <location evidence="1">Nucleolus</location>
    </subcellularLocation>
    <subcellularLocation>
        <location evidence="2">Nucleus</location>
        <location evidence="2">Nucleoplasm</location>
    </subcellularLocation>
</comment>
<feature type="compositionally biased region" description="Basic and acidic residues" evidence="7">
    <location>
        <begin position="113"/>
        <end position="123"/>
    </location>
</feature>
<keyword evidence="5" id="KW-0690">Ribosome biogenesis</keyword>
<dbReference type="GO" id="GO:0005730">
    <property type="term" value="C:nucleolus"/>
    <property type="evidence" value="ECO:0007669"/>
    <property type="project" value="UniProtKB-SubCell"/>
</dbReference>
<accession>A0AAN6GLB5</accession>
<evidence type="ECO:0000256" key="2">
    <source>
        <dbReference type="ARBA" id="ARBA00004642"/>
    </source>
</evidence>
<dbReference type="GO" id="GO:0006364">
    <property type="term" value="P:rRNA processing"/>
    <property type="evidence" value="ECO:0007669"/>
    <property type="project" value="TreeGrafter"/>
</dbReference>
<dbReference type="Proteomes" id="UP001176517">
    <property type="component" value="Unassembled WGS sequence"/>
</dbReference>
<reference evidence="8" key="1">
    <citation type="journal article" date="2023" name="PhytoFront">
        <title>Draft Genome Resources of Seven Strains of Tilletia horrida, Causal Agent of Kernel Smut of Rice.</title>
        <authorList>
            <person name="Khanal S."/>
            <person name="Antony Babu S."/>
            <person name="Zhou X.G."/>
        </authorList>
    </citation>
    <scope>NUCLEOTIDE SEQUENCE</scope>
    <source>
        <strain evidence="8">TX6</strain>
    </source>
</reference>
<feature type="region of interest" description="Disordered" evidence="7">
    <location>
        <begin position="258"/>
        <end position="374"/>
    </location>
</feature>
<dbReference type="GO" id="GO:0000027">
    <property type="term" value="P:ribosomal large subunit assembly"/>
    <property type="evidence" value="ECO:0007669"/>
    <property type="project" value="TreeGrafter"/>
</dbReference>
<keyword evidence="9" id="KW-1185">Reference proteome</keyword>
<evidence type="ECO:0000256" key="5">
    <source>
        <dbReference type="ARBA" id="ARBA00022517"/>
    </source>
</evidence>
<protein>
    <recommendedName>
        <fullName evidence="4">Ribosome biogenesis protein NOP53</fullName>
    </recommendedName>
</protein>